<dbReference type="AlphaFoldDB" id="A0A2H3D889"/>
<organism evidence="1 2">
    <name type="scientific">Armillaria gallica</name>
    <name type="common">Bulbous honey fungus</name>
    <name type="synonym">Armillaria bulbosa</name>
    <dbReference type="NCBI Taxonomy" id="47427"/>
    <lineage>
        <taxon>Eukaryota</taxon>
        <taxon>Fungi</taxon>
        <taxon>Dikarya</taxon>
        <taxon>Basidiomycota</taxon>
        <taxon>Agaricomycotina</taxon>
        <taxon>Agaricomycetes</taxon>
        <taxon>Agaricomycetidae</taxon>
        <taxon>Agaricales</taxon>
        <taxon>Marasmiineae</taxon>
        <taxon>Physalacriaceae</taxon>
        <taxon>Armillaria</taxon>
    </lineage>
</organism>
<evidence type="ECO:0000313" key="1">
    <source>
        <dbReference type="EMBL" id="PBK90320.1"/>
    </source>
</evidence>
<protein>
    <submittedName>
        <fullName evidence="1">Uncharacterized protein</fullName>
    </submittedName>
</protein>
<name>A0A2H3D889_ARMGA</name>
<sequence>MSIHCSKAVSSRRQSTRSVRLIFSLTIRYSTSRLSDTALRLPRLCPPIRVTCAKDKRPPSGKNGYLAYVTCNLHQVAFEGSRQCWIYLSRTNSLQTRGQDDNDAVTVVSGDLDAKAYLLPWLICRTLSFFTPLDCATCFTSSSAHSNAAEFRV</sequence>
<dbReference type="EMBL" id="KZ293665">
    <property type="protein sequence ID" value="PBK90320.1"/>
    <property type="molecule type" value="Genomic_DNA"/>
</dbReference>
<proteinExistence type="predicted"/>
<dbReference type="InParanoid" id="A0A2H3D889"/>
<accession>A0A2H3D889</accession>
<dbReference type="Proteomes" id="UP000217790">
    <property type="component" value="Unassembled WGS sequence"/>
</dbReference>
<reference evidence="2" key="1">
    <citation type="journal article" date="2017" name="Nat. Ecol. Evol.">
        <title>Genome expansion and lineage-specific genetic innovations in the forest pathogenic fungi Armillaria.</title>
        <authorList>
            <person name="Sipos G."/>
            <person name="Prasanna A.N."/>
            <person name="Walter M.C."/>
            <person name="O'Connor E."/>
            <person name="Balint B."/>
            <person name="Krizsan K."/>
            <person name="Kiss B."/>
            <person name="Hess J."/>
            <person name="Varga T."/>
            <person name="Slot J."/>
            <person name="Riley R."/>
            <person name="Boka B."/>
            <person name="Rigling D."/>
            <person name="Barry K."/>
            <person name="Lee J."/>
            <person name="Mihaltcheva S."/>
            <person name="LaButti K."/>
            <person name="Lipzen A."/>
            <person name="Waldron R."/>
            <person name="Moloney N.M."/>
            <person name="Sperisen C."/>
            <person name="Kredics L."/>
            <person name="Vagvoelgyi C."/>
            <person name="Patrignani A."/>
            <person name="Fitzpatrick D."/>
            <person name="Nagy I."/>
            <person name="Doyle S."/>
            <person name="Anderson J.B."/>
            <person name="Grigoriev I.V."/>
            <person name="Gueldener U."/>
            <person name="Muensterkoetter M."/>
            <person name="Nagy L.G."/>
        </authorList>
    </citation>
    <scope>NUCLEOTIDE SEQUENCE [LARGE SCALE GENOMIC DNA]</scope>
    <source>
        <strain evidence="2">Ar21-2</strain>
    </source>
</reference>
<keyword evidence="2" id="KW-1185">Reference proteome</keyword>
<evidence type="ECO:0000313" key="2">
    <source>
        <dbReference type="Proteomes" id="UP000217790"/>
    </source>
</evidence>
<gene>
    <name evidence="1" type="ORF">ARMGADRAFT_295783</name>
</gene>